<protein>
    <submittedName>
        <fullName evidence="1">Uncharacterized protein</fullName>
    </submittedName>
</protein>
<gene>
    <name evidence="1" type="ORF">ABTW24_10760</name>
</gene>
<feature type="non-terminal residue" evidence="1">
    <location>
        <position position="1"/>
    </location>
</feature>
<proteinExistence type="predicted"/>
<keyword evidence="2" id="KW-1185">Reference proteome</keyword>
<reference evidence="1 2" key="1">
    <citation type="submission" date="2024-06" db="EMBL/GenBank/DDBJ databases">
        <title>Soil Sphingobacterium thalpophilum.</title>
        <authorList>
            <person name="Yang J."/>
            <person name="Li J."/>
        </authorList>
    </citation>
    <scope>NUCLEOTIDE SEQUENCE [LARGE SCALE GENOMIC DNA]</scope>
    <source>
        <strain evidence="1 2">22g91tb</strain>
    </source>
</reference>
<dbReference type="Proteomes" id="UP001566204">
    <property type="component" value="Unassembled WGS sequence"/>
</dbReference>
<accession>A0ABV4HC66</accession>
<evidence type="ECO:0000313" key="2">
    <source>
        <dbReference type="Proteomes" id="UP001566204"/>
    </source>
</evidence>
<dbReference type="EMBL" id="JBEOQB010000002">
    <property type="protein sequence ID" value="MEZ0452076.1"/>
    <property type="molecule type" value="Genomic_DNA"/>
</dbReference>
<organism evidence="1 2">
    <name type="scientific">Sphingobacterium thalpophilum</name>
    <dbReference type="NCBI Taxonomy" id="259"/>
    <lineage>
        <taxon>Bacteria</taxon>
        <taxon>Pseudomonadati</taxon>
        <taxon>Bacteroidota</taxon>
        <taxon>Sphingobacteriia</taxon>
        <taxon>Sphingobacteriales</taxon>
        <taxon>Sphingobacteriaceae</taxon>
        <taxon>Sphingobacterium</taxon>
    </lineage>
</organism>
<comment type="caution">
    <text evidence="1">The sequence shown here is derived from an EMBL/GenBank/DDBJ whole genome shotgun (WGS) entry which is preliminary data.</text>
</comment>
<evidence type="ECO:0000313" key="1">
    <source>
        <dbReference type="EMBL" id="MEZ0452076.1"/>
    </source>
</evidence>
<sequence>LLETVKGFFRLQRYMLRGCIPDAEMIGLAVLPADYSDPNLYVMPQSGFKQPISVLVEIVYLYWPKPRRRFKK</sequence>
<name>A0ABV4HC66_9SPHI</name>
<dbReference type="RefSeq" id="WP_370488513.1">
    <property type="nucleotide sequence ID" value="NZ_JBEOQB010000002.1"/>
</dbReference>